<dbReference type="GO" id="GO:0003677">
    <property type="term" value="F:DNA binding"/>
    <property type="evidence" value="ECO:0007669"/>
    <property type="project" value="UniProtKB-KW"/>
</dbReference>
<gene>
    <name evidence="1" type="ORF">HDF17_002040</name>
</gene>
<protein>
    <submittedName>
        <fullName evidence="1">DNA-binding CsgD family transcriptional regulator</fullName>
    </submittedName>
</protein>
<proteinExistence type="predicted"/>
<dbReference type="RefSeq" id="WP_179490572.1">
    <property type="nucleotide sequence ID" value="NZ_JACCCW010000002.1"/>
</dbReference>
<dbReference type="AlphaFoldDB" id="A0A7Y9THB8"/>
<reference evidence="1 2" key="1">
    <citation type="submission" date="2020-07" db="EMBL/GenBank/DDBJ databases">
        <title>Genomic Encyclopedia of Type Strains, Phase IV (KMG-V): Genome sequencing to study the core and pangenomes of soil and plant-associated prokaryotes.</title>
        <authorList>
            <person name="Whitman W."/>
        </authorList>
    </citation>
    <scope>NUCLEOTIDE SEQUENCE [LARGE SCALE GENOMIC DNA]</scope>
    <source>
        <strain evidence="1 2">X4EP2</strain>
    </source>
</reference>
<organism evidence="1 2">
    <name type="scientific">Granulicella arctica</name>
    <dbReference type="NCBI Taxonomy" id="940613"/>
    <lineage>
        <taxon>Bacteria</taxon>
        <taxon>Pseudomonadati</taxon>
        <taxon>Acidobacteriota</taxon>
        <taxon>Terriglobia</taxon>
        <taxon>Terriglobales</taxon>
        <taxon>Acidobacteriaceae</taxon>
        <taxon>Granulicella</taxon>
    </lineage>
</organism>
<dbReference type="EMBL" id="JACCCW010000002">
    <property type="protein sequence ID" value="NYF79720.1"/>
    <property type="molecule type" value="Genomic_DNA"/>
</dbReference>
<dbReference type="Proteomes" id="UP000589520">
    <property type="component" value="Unassembled WGS sequence"/>
</dbReference>
<keyword evidence="2" id="KW-1185">Reference proteome</keyword>
<sequence>MAKALSATMDDLLKQAKTTNRLLAAQLKNQMTQMELVKLLSTTDLTAKEIADVLDTTGNTVGVTLQRLRNKATAGASKGAPGRTKGEQ</sequence>
<evidence type="ECO:0000313" key="2">
    <source>
        <dbReference type="Proteomes" id="UP000589520"/>
    </source>
</evidence>
<comment type="caution">
    <text evidence="1">The sequence shown here is derived from an EMBL/GenBank/DDBJ whole genome shotgun (WGS) entry which is preliminary data.</text>
</comment>
<accession>A0A7Y9THB8</accession>
<name>A0A7Y9THB8_9BACT</name>
<evidence type="ECO:0000313" key="1">
    <source>
        <dbReference type="EMBL" id="NYF79720.1"/>
    </source>
</evidence>
<keyword evidence="1" id="KW-0238">DNA-binding</keyword>